<dbReference type="STRING" id="394096.DB31_7606"/>
<sequence length="352" mass="37783">MMRSSTFSFLFEGLRAQLLTVLLTSSLLAACSSDTPVDPLPPQPNVPCAGLQTGLESGKAPATLSETGLFQDISTRSLAAGVREFSPRYALWSDAAVKRRYVQLPDGCQIDTSDMDHWVLPVGARLWKDFTAEGKLVETRFIARYGTGPKDFILGAYAWRADGSDADYVAYGQTRAQGTGHDIPAAKTCKTCHSYLSEQALGFSALQLSHEGSGVTLSTLVQEGRLTVAPAAAFKAPGNSVESAALGYLHANCGNCHNSTGIEFNNPFSLRLSVKDVNAADTDTYRTGIGVAVEKFATPGITRRIDPGNPQGSCVYHRMTIRGTEQQMPPTASHLTDPEGLALISEWISSMR</sequence>
<feature type="chain" id="PRO_5001799865" description="Cytochrome c domain-containing protein" evidence="1">
    <location>
        <begin position="30"/>
        <end position="352"/>
    </location>
</feature>
<keyword evidence="3" id="KW-1185">Reference proteome</keyword>
<dbReference type="SUPFAM" id="SSF48695">
    <property type="entry name" value="Multiheme cytochromes"/>
    <property type="match status" value="1"/>
</dbReference>
<gene>
    <name evidence="2" type="ORF">DB31_7606</name>
</gene>
<dbReference type="EMBL" id="JMCB01000006">
    <property type="protein sequence ID" value="KFE68369.1"/>
    <property type="molecule type" value="Genomic_DNA"/>
</dbReference>
<dbReference type="AlphaFoldDB" id="A0A085WL06"/>
<evidence type="ECO:0000256" key="1">
    <source>
        <dbReference type="SAM" id="SignalP"/>
    </source>
</evidence>
<accession>A0A085WL06</accession>
<reference evidence="2 3" key="1">
    <citation type="submission" date="2014-04" db="EMBL/GenBank/DDBJ databases">
        <title>Genome assembly of Hyalangium minutum DSM 14724.</title>
        <authorList>
            <person name="Sharma G."/>
            <person name="Subramanian S."/>
        </authorList>
    </citation>
    <scope>NUCLEOTIDE SEQUENCE [LARGE SCALE GENOMIC DNA]</scope>
    <source>
        <strain evidence="2 3">DSM 14724</strain>
    </source>
</reference>
<comment type="caution">
    <text evidence="2">The sequence shown here is derived from an EMBL/GenBank/DDBJ whole genome shotgun (WGS) entry which is preliminary data.</text>
</comment>
<dbReference type="InterPro" id="IPR036280">
    <property type="entry name" value="Multihaem_cyt_sf"/>
</dbReference>
<evidence type="ECO:0000313" key="2">
    <source>
        <dbReference type="EMBL" id="KFE68369.1"/>
    </source>
</evidence>
<dbReference type="PROSITE" id="PS51257">
    <property type="entry name" value="PROKAR_LIPOPROTEIN"/>
    <property type="match status" value="1"/>
</dbReference>
<feature type="signal peptide" evidence="1">
    <location>
        <begin position="1"/>
        <end position="29"/>
    </location>
</feature>
<proteinExistence type="predicted"/>
<evidence type="ECO:0000313" key="3">
    <source>
        <dbReference type="Proteomes" id="UP000028725"/>
    </source>
</evidence>
<evidence type="ECO:0008006" key="4">
    <source>
        <dbReference type="Google" id="ProtNLM"/>
    </source>
</evidence>
<keyword evidence="1" id="KW-0732">Signal</keyword>
<dbReference type="OrthoDB" id="338827at2"/>
<protein>
    <recommendedName>
        <fullName evidence="4">Cytochrome c domain-containing protein</fullName>
    </recommendedName>
</protein>
<dbReference type="PATRIC" id="fig|394096.3.peg.3646"/>
<organism evidence="2 3">
    <name type="scientific">Hyalangium minutum</name>
    <dbReference type="NCBI Taxonomy" id="394096"/>
    <lineage>
        <taxon>Bacteria</taxon>
        <taxon>Pseudomonadati</taxon>
        <taxon>Myxococcota</taxon>
        <taxon>Myxococcia</taxon>
        <taxon>Myxococcales</taxon>
        <taxon>Cystobacterineae</taxon>
        <taxon>Archangiaceae</taxon>
        <taxon>Hyalangium</taxon>
    </lineage>
</organism>
<dbReference type="RefSeq" id="WP_052420048.1">
    <property type="nucleotide sequence ID" value="NZ_JMCB01000006.1"/>
</dbReference>
<name>A0A085WL06_9BACT</name>
<dbReference type="Proteomes" id="UP000028725">
    <property type="component" value="Unassembled WGS sequence"/>
</dbReference>